<evidence type="ECO:0000313" key="1">
    <source>
        <dbReference type="EMBL" id="ABU79078.1"/>
    </source>
</evidence>
<dbReference type="HOGENOM" id="CLU_2878328_0_0_6"/>
<dbReference type="PATRIC" id="fig|290339.8.peg.3459"/>
<evidence type="ECO:0000313" key="2">
    <source>
        <dbReference type="Proteomes" id="UP000000260"/>
    </source>
</evidence>
<gene>
    <name evidence="1" type="ordered locus">ESA_03892</name>
</gene>
<dbReference type="AlphaFoldDB" id="A7ML28"/>
<dbReference type="KEGG" id="esa:ESA_03892"/>
<organism evidence="1 2">
    <name type="scientific">Cronobacter sakazakii (strain ATCC BAA-894)</name>
    <name type="common">Enterobacter sakazakii</name>
    <dbReference type="NCBI Taxonomy" id="290339"/>
    <lineage>
        <taxon>Bacteria</taxon>
        <taxon>Pseudomonadati</taxon>
        <taxon>Pseudomonadota</taxon>
        <taxon>Gammaproteobacteria</taxon>
        <taxon>Enterobacterales</taxon>
        <taxon>Enterobacteriaceae</taxon>
        <taxon>Cronobacter</taxon>
    </lineage>
</organism>
<proteinExistence type="predicted"/>
<protein>
    <submittedName>
        <fullName evidence="1">Uncharacterized protein</fullName>
    </submittedName>
</protein>
<keyword evidence="2" id="KW-1185">Reference proteome</keyword>
<reference evidence="1 2" key="1">
    <citation type="journal article" date="2010" name="PLoS ONE">
        <title>Genome sequence of Cronobacter sakazakii BAA-894 and comparative genomic hybridization analysis with other Cronobacter species.</title>
        <authorList>
            <person name="Kucerova E."/>
            <person name="Clifton S.W."/>
            <person name="Xia X.Q."/>
            <person name="Long F."/>
            <person name="Porwollik S."/>
            <person name="Fulton L."/>
            <person name="Fronick C."/>
            <person name="Minx P."/>
            <person name="Kyung K."/>
            <person name="Warren W."/>
            <person name="Fulton R."/>
            <person name="Feng D."/>
            <person name="Wollam A."/>
            <person name="Shah N."/>
            <person name="Bhonagiri V."/>
            <person name="Nash W.E."/>
            <person name="Hallsworth-Pepin K."/>
            <person name="Wilson R.K."/>
            <person name="McClelland M."/>
            <person name="Forsythe S.J."/>
        </authorList>
    </citation>
    <scope>NUCLEOTIDE SEQUENCE [LARGE SCALE GENOMIC DNA]</scope>
    <source>
        <strain evidence="1 2">ATCC BAA-894</strain>
    </source>
</reference>
<dbReference type="EMBL" id="CP000783">
    <property type="protein sequence ID" value="ABU79078.1"/>
    <property type="molecule type" value="Genomic_DNA"/>
</dbReference>
<sequence length="63" mass="7475">MMDADGQTVWRGQFSTWGETERELSVPQWQVPQNLRFQGQYLDRVKFIGNKQFLKQINLNALM</sequence>
<accession>A7ML28</accession>
<dbReference type="Proteomes" id="UP000000260">
    <property type="component" value="Chromosome"/>
</dbReference>
<name>A7ML28_CROS8</name>
<dbReference type="Gene3D" id="2.180.10.10">
    <property type="entry name" value="RHS repeat-associated core"/>
    <property type="match status" value="1"/>
</dbReference>